<evidence type="ECO:0000256" key="6">
    <source>
        <dbReference type="ARBA" id="ARBA00047846"/>
    </source>
</evidence>
<dbReference type="SUPFAM" id="SSF50037">
    <property type="entry name" value="C-terminal domain of transcriptional repressors"/>
    <property type="match status" value="1"/>
</dbReference>
<keyword evidence="1 8" id="KW-0436">Ligase</keyword>
<dbReference type="PANTHER" id="PTHR12835">
    <property type="entry name" value="BIOTIN PROTEIN LIGASE"/>
    <property type="match status" value="1"/>
</dbReference>
<evidence type="ECO:0000256" key="3">
    <source>
        <dbReference type="ARBA" id="ARBA00022840"/>
    </source>
</evidence>
<dbReference type="Gene3D" id="3.30.930.10">
    <property type="entry name" value="Bira Bifunctional Protein, Domain 2"/>
    <property type="match status" value="1"/>
</dbReference>
<sequence length="256" mass="27688">MSEWPFVKEIWSFDELGSTSTVARSMVAGGAGELPFAVWARRQTRGRGQRQNAWWSDEGSLTFTLALDPAAYDLRLDQEPRLALATAVSLIEAVAALGLVDPGVGVRWPNDVEIGARKIGGILPERVETEKGDRILIGVGFNVATRTDLAPPAVERMATSLSALQPEPLSPEAVPVFLAAFLRRFPIDLSRLAADDPGLAAEWARLDLLLGRPIRVALGPRTLLGTARGIDPQGALLVDDGREVHQLFGGQVLRDR</sequence>
<dbReference type="Pfam" id="PF02237">
    <property type="entry name" value="BPL_C"/>
    <property type="match status" value="1"/>
</dbReference>
<dbReference type="EC" id="6.3.4.15" evidence="5"/>
<comment type="catalytic activity">
    <reaction evidence="6">
        <text>biotin + L-lysyl-[protein] + ATP = N(6)-biotinyl-L-lysyl-[protein] + AMP + diphosphate + H(+)</text>
        <dbReference type="Rhea" id="RHEA:11756"/>
        <dbReference type="Rhea" id="RHEA-COMP:9752"/>
        <dbReference type="Rhea" id="RHEA-COMP:10505"/>
        <dbReference type="ChEBI" id="CHEBI:15378"/>
        <dbReference type="ChEBI" id="CHEBI:29969"/>
        <dbReference type="ChEBI" id="CHEBI:30616"/>
        <dbReference type="ChEBI" id="CHEBI:33019"/>
        <dbReference type="ChEBI" id="CHEBI:57586"/>
        <dbReference type="ChEBI" id="CHEBI:83144"/>
        <dbReference type="ChEBI" id="CHEBI:456215"/>
        <dbReference type="EC" id="6.3.4.15"/>
    </reaction>
</comment>
<evidence type="ECO:0000313" key="8">
    <source>
        <dbReference type="EMBL" id="APW61621.1"/>
    </source>
</evidence>
<keyword evidence="2" id="KW-0547">Nucleotide-binding</keyword>
<name>A0A1U7CRR0_9BACT</name>
<dbReference type="AlphaFoldDB" id="A0A1U7CRR0"/>
<evidence type="ECO:0000256" key="4">
    <source>
        <dbReference type="ARBA" id="ARBA00023267"/>
    </source>
</evidence>
<dbReference type="InterPro" id="IPR003142">
    <property type="entry name" value="BPL_C"/>
</dbReference>
<dbReference type="InterPro" id="IPR045864">
    <property type="entry name" value="aa-tRNA-synth_II/BPL/LPL"/>
</dbReference>
<accession>A0A1U7CRR0</accession>
<evidence type="ECO:0000256" key="1">
    <source>
        <dbReference type="ARBA" id="ARBA00022598"/>
    </source>
</evidence>
<evidence type="ECO:0000259" key="7">
    <source>
        <dbReference type="PROSITE" id="PS51733"/>
    </source>
</evidence>
<feature type="domain" description="BPL/LPL catalytic" evidence="7">
    <location>
        <begin position="5"/>
        <end position="189"/>
    </location>
</feature>
<evidence type="ECO:0000313" key="9">
    <source>
        <dbReference type="Proteomes" id="UP000186309"/>
    </source>
</evidence>
<dbReference type="InterPro" id="IPR004408">
    <property type="entry name" value="Biotin_CoA_COase_ligase"/>
</dbReference>
<dbReference type="GO" id="GO:0004077">
    <property type="term" value="F:biotin--[biotin carboxyl-carrier protein] ligase activity"/>
    <property type="evidence" value="ECO:0007669"/>
    <property type="project" value="UniProtKB-EC"/>
</dbReference>
<dbReference type="EMBL" id="CP019082">
    <property type="protein sequence ID" value="APW61621.1"/>
    <property type="molecule type" value="Genomic_DNA"/>
</dbReference>
<evidence type="ECO:0000256" key="5">
    <source>
        <dbReference type="ARBA" id="ARBA00024227"/>
    </source>
</evidence>
<dbReference type="NCBIfam" id="TIGR00121">
    <property type="entry name" value="birA_ligase"/>
    <property type="match status" value="1"/>
</dbReference>
<protein>
    <recommendedName>
        <fullName evidence="5">biotin--[biotin carboxyl-carrier protein] ligase</fullName>
        <ecNumber evidence="5">6.3.4.15</ecNumber>
    </recommendedName>
</protein>
<dbReference type="OrthoDB" id="9807064at2"/>
<dbReference type="KEGG" id="pbor:BSF38_03143"/>
<organism evidence="8 9">
    <name type="scientific">Paludisphaera borealis</name>
    <dbReference type="NCBI Taxonomy" id="1387353"/>
    <lineage>
        <taxon>Bacteria</taxon>
        <taxon>Pseudomonadati</taxon>
        <taxon>Planctomycetota</taxon>
        <taxon>Planctomycetia</taxon>
        <taxon>Isosphaerales</taxon>
        <taxon>Isosphaeraceae</taxon>
        <taxon>Paludisphaera</taxon>
    </lineage>
</organism>
<keyword evidence="3" id="KW-0067">ATP-binding</keyword>
<dbReference type="InterPro" id="IPR004143">
    <property type="entry name" value="BPL_LPL_catalytic"/>
</dbReference>
<reference evidence="9" key="1">
    <citation type="submission" date="2016-12" db="EMBL/GenBank/DDBJ databases">
        <title>Comparative genomics of four Isosphaeraceae planctomycetes: a common pool of plasmids and glycoside hydrolase genes.</title>
        <authorList>
            <person name="Ivanova A."/>
        </authorList>
    </citation>
    <scope>NUCLEOTIDE SEQUENCE [LARGE SCALE GENOMIC DNA]</scope>
    <source>
        <strain evidence="9">PX4</strain>
    </source>
</reference>
<dbReference type="GO" id="GO:0005524">
    <property type="term" value="F:ATP binding"/>
    <property type="evidence" value="ECO:0007669"/>
    <property type="project" value="UniProtKB-KW"/>
</dbReference>
<gene>
    <name evidence="8" type="primary">birA_1</name>
    <name evidence="8" type="ORF">BSF38_03143</name>
</gene>
<dbReference type="PANTHER" id="PTHR12835:SF5">
    <property type="entry name" value="BIOTIN--PROTEIN LIGASE"/>
    <property type="match status" value="1"/>
</dbReference>
<dbReference type="Proteomes" id="UP000186309">
    <property type="component" value="Chromosome"/>
</dbReference>
<dbReference type="STRING" id="1387353.BSF38_03143"/>
<keyword evidence="4" id="KW-0092">Biotin</keyword>
<dbReference type="Pfam" id="PF03099">
    <property type="entry name" value="BPL_LplA_LipB"/>
    <property type="match status" value="1"/>
</dbReference>
<dbReference type="InterPro" id="IPR008988">
    <property type="entry name" value="Transcriptional_repressor_C"/>
</dbReference>
<dbReference type="SUPFAM" id="SSF55681">
    <property type="entry name" value="Class II aaRS and biotin synthetases"/>
    <property type="match status" value="1"/>
</dbReference>
<proteinExistence type="predicted"/>
<dbReference type="PROSITE" id="PS51733">
    <property type="entry name" value="BPL_LPL_CATALYTIC"/>
    <property type="match status" value="1"/>
</dbReference>
<dbReference type="RefSeq" id="WP_076347120.1">
    <property type="nucleotide sequence ID" value="NZ_CP019082.1"/>
</dbReference>
<evidence type="ECO:0000256" key="2">
    <source>
        <dbReference type="ARBA" id="ARBA00022741"/>
    </source>
</evidence>
<dbReference type="Gene3D" id="2.30.30.100">
    <property type="match status" value="1"/>
</dbReference>
<dbReference type="GO" id="GO:0005737">
    <property type="term" value="C:cytoplasm"/>
    <property type="evidence" value="ECO:0007669"/>
    <property type="project" value="TreeGrafter"/>
</dbReference>
<keyword evidence="9" id="KW-1185">Reference proteome</keyword>